<dbReference type="Proteomes" id="UP000188342">
    <property type="component" value="Unassembled WGS sequence"/>
</dbReference>
<accession>A0A1R4JUQ4</accession>
<feature type="domain" description="RNA polymerase sigma-70 region 2" evidence="6">
    <location>
        <begin position="18"/>
        <end position="76"/>
    </location>
</feature>
<evidence type="ECO:0000256" key="5">
    <source>
        <dbReference type="ARBA" id="ARBA00023163"/>
    </source>
</evidence>
<evidence type="ECO:0000313" key="9">
    <source>
        <dbReference type="Proteomes" id="UP000188342"/>
    </source>
</evidence>
<keyword evidence="4" id="KW-0238">DNA-binding</keyword>
<keyword evidence="5" id="KW-0804">Transcription</keyword>
<dbReference type="InterPro" id="IPR007627">
    <property type="entry name" value="RNA_pol_sigma70_r2"/>
</dbReference>
<reference evidence="8 9" key="1">
    <citation type="submission" date="2017-02" db="EMBL/GenBank/DDBJ databases">
        <authorList>
            <person name="Peterson S.W."/>
        </authorList>
    </citation>
    <scope>NUCLEOTIDE SEQUENCE [LARGE SCALE GENOMIC DNA]</scope>
    <source>
        <strain evidence="8 9">LSP_Lj1</strain>
    </source>
</reference>
<name>A0A1R4JUQ4_9ACTN</name>
<dbReference type="SUPFAM" id="SSF88946">
    <property type="entry name" value="Sigma2 domain of RNA polymerase sigma factors"/>
    <property type="match status" value="1"/>
</dbReference>
<comment type="similarity">
    <text evidence="1">Belongs to the sigma-70 factor family. ECF subfamily.</text>
</comment>
<proteinExistence type="inferred from homology"/>
<dbReference type="GO" id="GO:0006352">
    <property type="term" value="P:DNA-templated transcription initiation"/>
    <property type="evidence" value="ECO:0007669"/>
    <property type="project" value="InterPro"/>
</dbReference>
<dbReference type="InterPro" id="IPR013249">
    <property type="entry name" value="RNA_pol_sigma70_r4_t2"/>
</dbReference>
<dbReference type="OrthoDB" id="3728876at2"/>
<dbReference type="STRING" id="1255658.FM114_09655"/>
<dbReference type="SUPFAM" id="SSF88659">
    <property type="entry name" value="Sigma3 and sigma4 domains of RNA polymerase sigma factors"/>
    <property type="match status" value="1"/>
</dbReference>
<dbReference type="Pfam" id="PF04542">
    <property type="entry name" value="Sigma70_r2"/>
    <property type="match status" value="1"/>
</dbReference>
<dbReference type="PANTHER" id="PTHR43133">
    <property type="entry name" value="RNA POLYMERASE ECF-TYPE SIGMA FACTO"/>
    <property type="match status" value="1"/>
</dbReference>
<dbReference type="PANTHER" id="PTHR43133:SF50">
    <property type="entry name" value="ECF RNA POLYMERASE SIGMA FACTOR SIGM"/>
    <property type="match status" value="1"/>
</dbReference>
<protein>
    <submittedName>
        <fullName evidence="8">RNA polymerase ECF sigma factor</fullName>
    </submittedName>
</protein>
<keyword evidence="2" id="KW-0805">Transcription regulation</keyword>
<dbReference type="InterPro" id="IPR013324">
    <property type="entry name" value="RNA_pol_sigma_r3/r4-like"/>
</dbReference>
<dbReference type="Gene3D" id="1.10.1740.10">
    <property type="match status" value="1"/>
</dbReference>
<evidence type="ECO:0000313" key="8">
    <source>
        <dbReference type="EMBL" id="SJN35644.1"/>
    </source>
</evidence>
<dbReference type="GO" id="GO:0003677">
    <property type="term" value="F:DNA binding"/>
    <property type="evidence" value="ECO:0007669"/>
    <property type="project" value="UniProtKB-KW"/>
</dbReference>
<dbReference type="CDD" id="cd06171">
    <property type="entry name" value="Sigma70_r4"/>
    <property type="match status" value="1"/>
</dbReference>
<evidence type="ECO:0000256" key="4">
    <source>
        <dbReference type="ARBA" id="ARBA00023125"/>
    </source>
</evidence>
<evidence type="ECO:0000256" key="1">
    <source>
        <dbReference type="ARBA" id="ARBA00010641"/>
    </source>
</evidence>
<dbReference type="AlphaFoldDB" id="A0A1R4JUQ4"/>
<organism evidence="8 9">
    <name type="scientific">Luteococcus japonicus LSP_Lj1</name>
    <dbReference type="NCBI Taxonomy" id="1255658"/>
    <lineage>
        <taxon>Bacteria</taxon>
        <taxon>Bacillati</taxon>
        <taxon>Actinomycetota</taxon>
        <taxon>Actinomycetes</taxon>
        <taxon>Propionibacteriales</taxon>
        <taxon>Propionibacteriaceae</taxon>
        <taxon>Luteococcus</taxon>
    </lineage>
</organism>
<keyword evidence="3" id="KW-0731">Sigma factor</keyword>
<evidence type="ECO:0000259" key="6">
    <source>
        <dbReference type="Pfam" id="PF04542"/>
    </source>
</evidence>
<evidence type="ECO:0000256" key="3">
    <source>
        <dbReference type="ARBA" id="ARBA00023082"/>
    </source>
</evidence>
<dbReference type="Gene3D" id="1.10.10.10">
    <property type="entry name" value="Winged helix-like DNA-binding domain superfamily/Winged helix DNA-binding domain"/>
    <property type="match status" value="1"/>
</dbReference>
<dbReference type="Pfam" id="PF08281">
    <property type="entry name" value="Sigma70_r4_2"/>
    <property type="match status" value="1"/>
</dbReference>
<dbReference type="GO" id="GO:0016987">
    <property type="term" value="F:sigma factor activity"/>
    <property type="evidence" value="ECO:0007669"/>
    <property type="project" value="UniProtKB-KW"/>
</dbReference>
<evidence type="ECO:0000259" key="7">
    <source>
        <dbReference type="Pfam" id="PF08281"/>
    </source>
</evidence>
<evidence type="ECO:0000256" key="2">
    <source>
        <dbReference type="ARBA" id="ARBA00023015"/>
    </source>
</evidence>
<sequence length="161" mass="18105">MNRDAEFCELAGQIAAGLYRWALLITRNPQLAEDLTQETLTKLYVNFRRVRTQDNPRGYAFTILYRLAIDHSRRRSSGELPSEALPEAGGPVYDTELRLDLARALVQLEPDLRALVVARYIDDLPVKQVASMFGRSEGWVRTTSSRALASLRTSPALTTIP</sequence>
<dbReference type="NCBIfam" id="TIGR02937">
    <property type="entry name" value="sigma70-ECF"/>
    <property type="match status" value="1"/>
</dbReference>
<dbReference type="InterPro" id="IPR036388">
    <property type="entry name" value="WH-like_DNA-bd_sf"/>
</dbReference>
<feature type="domain" description="RNA polymerase sigma factor 70 region 4 type 2" evidence="7">
    <location>
        <begin position="99"/>
        <end position="151"/>
    </location>
</feature>
<gene>
    <name evidence="8" type="ORF">FM114_09655</name>
</gene>
<dbReference type="InterPro" id="IPR013325">
    <property type="entry name" value="RNA_pol_sigma_r2"/>
</dbReference>
<keyword evidence="9" id="KW-1185">Reference proteome</keyword>
<dbReference type="EMBL" id="FUKQ01000035">
    <property type="protein sequence ID" value="SJN35644.1"/>
    <property type="molecule type" value="Genomic_DNA"/>
</dbReference>
<dbReference type="InterPro" id="IPR039425">
    <property type="entry name" value="RNA_pol_sigma-70-like"/>
</dbReference>
<dbReference type="RefSeq" id="WP_094764934.1">
    <property type="nucleotide sequence ID" value="NZ_FUKQ01000035.1"/>
</dbReference>
<dbReference type="InterPro" id="IPR014284">
    <property type="entry name" value="RNA_pol_sigma-70_dom"/>
</dbReference>